<proteinExistence type="predicted"/>
<sequence length="68" mass="6939">MISSPPATADPAVEVESDPDDDVDGDVEEHALTVIAAATATAVSALRNAPRKLNGSSSRVLLVPWSPG</sequence>
<keyword evidence="3" id="KW-1185">Reference proteome</keyword>
<name>A0A938YFJ5_9ACTN</name>
<gene>
    <name evidence="2" type="ORF">JL106_09360</name>
</gene>
<dbReference type="Proteomes" id="UP000663792">
    <property type="component" value="Unassembled WGS sequence"/>
</dbReference>
<dbReference type="EMBL" id="JAERWK010000010">
    <property type="protein sequence ID" value="MBM9467482.1"/>
    <property type="molecule type" value="Genomic_DNA"/>
</dbReference>
<organism evidence="2 3">
    <name type="scientific">Nakamurella leprariae</name>
    <dbReference type="NCBI Taxonomy" id="2803911"/>
    <lineage>
        <taxon>Bacteria</taxon>
        <taxon>Bacillati</taxon>
        <taxon>Actinomycetota</taxon>
        <taxon>Actinomycetes</taxon>
        <taxon>Nakamurellales</taxon>
        <taxon>Nakamurellaceae</taxon>
        <taxon>Nakamurella</taxon>
    </lineage>
</organism>
<dbReference type="RefSeq" id="WP_205260412.1">
    <property type="nucleotide sequence ID" value="NZ_JAERWK010000010.1"/>
</dbReference>
<evidence type="ECO:0000256" key="1">
    <source>
        <dbReference type="SAM" id="MobiDB-lite"/>
    </source>
</evidence>
<feature type="region of interest" description="Disordered" evidence="1">
    <location>
        <begin position="1"/>
        <end position="25"/>
    </location>
</feature>
<reference evidence="2" key="1">
    <citation type="submission" date="2021-01" db="EMBL/GenBank/DDBJ databases">
        <title>YIM 132084 draft genome.</title>
        <authorList>
            <person name="An D."/>
        </authorList>
    </citation>
    <scope>NUCLEOTIDE SEQUENCE</scope>
    <source>
        <strain evidence="2">YIM 132084</strain>
    </source>
</reference>
<feature type="compositionally biased region" description="Acidic residues" evidence="1">
    <location>
        <begin position="13"/>
        <end position="25"/>
    </location>
</feature>
<dbReference type="AlphaFoldDB" id="A0A938YFJ5"/>
<protein>
    <submittedName>
        <fullName evidence="2">Uncharacterized protein</fullName>
    </submittedName>
</protein>
<evidence type="ECO:0000313" key="3">
    <source>
        <dbReference type="Proteomes" id="UP000663792"/>
    </source>
</evidence>
<evidence type="ECO:0000313" key="2">
    <source>
        <dbReference type="EMBL" id="MBM9467482.1"/>
    </source>
</evidence>
<comment type="caution">
    <text evidence="2">The sequence shown here is derived from an EMBL/GenBank/DDBJ whole genome shotgun (WGS) entry which is preliminary data.</text>
</comment>
<accession>A0A938YFJ5</accession>